<keyword evidence="1" id="KW-0378">Hydrolase</keyword>
<dbReference type="Gene3D" id="3.40.50.1240">
    <property type="entry name" value="Phosphoglycerate mutase-like"/>
    <property type="match status" value="2"/>
</dbReference>
<reference evidence="1 2" key="1">
    <citation type="journal article" date="2019" name="Emerg. Microbes Infect.">
        <title>Comprehensive subspecies identification of 175 nontuberculous mycobacteria species based on 7547 genomic profiles.</title>
        <authorList>
            <person name="Matsumoto Y."/>
            <person name="Kinjo T."/>
            <person name="Motooka D."/>
            <person name="Nabeya D."/>
            <person name="Jung N."/>
            <person name="Uechi K."/>
            <person name="Horii T."/>
            <person name="Iida T."/>
            <person name="Fujita J."/>
            <person name="Nakamura S."/>
        </authorList>
    </citation>
    <scope>NUCLEOTIDE SEQUENCE [LARGE SCALE GENOMIC DNA]</scope>
    <source>
        <strain evidence="1 2">JCM 30275</strain>
    </source>
</reference>
<dbReference type="InterPro" id="IPR000560">
    <property type="entry name" value="His_Pase_clade-2"/>
</dbReference>
<dbReference type="AlphaFoldDB" id="A0A6N4WBJ6"/>
<protein>
    <submittedName>
        <fullName evidence="1">Phosphoanhydride phosphohydrolase</fullName>
    </submittedName>
</protein>
<evidence type="ECO:0000313" key="2">
    <source>
        <dbReference type="Proteomes" id="UP000467249"/>
    </source>
</evidence>
<dbReference type="EMBL" id="AP022620">
    <property type="protein sequence ID" value="BBZ78145.1"/>
    <property type="molecule type" value="Genomic_DNA"/>
</dbReference>
<dbReference type="InterPro" id="IPR029033">
    <property type="entry name" value="His_PPase_superfam"/>
</dbReference>
<sequence>MSRADDWHVVRAVVVMRHGVRPPNQEPPVPTSIAPQPWPAWVTPPGWLTDHGAAAIRLVAADDGRRFTADGLLPAQGCPPSGSVQVLSDSLERTIATGNAYAAALAPGCALPNLHRPQGEPDPLFAEYRDSGITTEEAADAVAAAVGPDGATALAARYQPELATLTRILCGTHSSGCGLTDLTSGTEVDPSGAHRPKLTGALAHGSVISEVLELQYAEGKPRSDVGWGRASAADIAAVGTLHALELSIIARPRPLALANAGGIADTVARALADGPPLTVIVGHDTDIANLSGLLDLHWSITGFADDEPAPGGALIFEVLEDGAGHRLVRTSYRSQTLDQIRDLVPGPAQQVPTAPSDCPDDLCPLDAISAGLTRR</sequence>
<proteinExistence type="predicted"/>
<keyword evidence="2" id="KW-1185">Reference proteome</keyword>
<dbReference type="Proteomes" id="UP000467249">
    <property type="component" value="Chromosome"/>
</dbReference>
<dbReference type="GO" id="GO:0016787">
    <property type="term" value="F:hydrolase activity"/>
    <property type="evidence" value="ECO:0007669"/>
    <property type="project" value="UniProtKB-KW"/>
</dbReference>
<accession>A0A6N4WBJ6</accession>
<organism evidence="1 2">
    <name type="scientific">Mycolicibacterium anyangense</name>
    <dbReference type="NCBI Taxonomy" id="1431246"/>
    <lineage>
        <taxon>Bacteria</taxon>
        <taxon>Bacillati</taxon>
        <taxon>Actinomycetota</taxon>
        <taxon>Actinomycetes</taxon>
        <taxon>Mycobacteriales</taxon>
        <taxon>Mycobacteriaceae</taxon>
        <taxon>Mycolicibacterium</taxon>
    </lineage>
</organism>
<dbReference type="KEGG" id="many:MANY_34820"/>
<gene>
    <name evidence="1" type="primary">appA</name>
    <name evidence="1" type="ORF">MANY_34820</name>
</gene>
<dbReference type="SUPFAM" id="SSF53254">
    <property type="entry name" value="Phosphoglycerate mutase-like"/>
    <property type="match status" value="1"/>
</dbReference>
<evidence type="ECO:0000313" key="1">
    <source>
        <dbReference type="EMBL" id="BBZ78145.1"/>
    </source>
</evidence>
<dbReference type="Pfam" id="PF00328">
    <property type="entry name" value="His_Phos_2"/>
    <property type="match status" value="2"/>
</dbReference>
<name>A0A6N4WBJ6_9MYCO</name>